<dbReference type="InParanoid" id="A0A1X2HJQ1"/>
<evidence type="ECO:0000256" key="1">
    <source>
        <dbReference type="ARBA" id="ARBA00004141"/>
    </source>
</evidence>
<dbReference type="OMA" id="SRDFIMH"/>
<feature type="transmembrane region" description="Helical" evidence="6">
    <location>
        <begin position="137"/>
        <end position="158"/>
    </location>
</feature>
<evidence type="ECO:0000256" key="6">
    <source>
        <dbReference type="RuleBase" id="RU004379"/>
    </source>
</evidence>
<keyword evidence="9" id="KW-1185">Reference proteome</keyword>
<sequence>MPYKPTQEQQQEAAGQITRPMRRHLVQVYLTLAAMVGIAALGATHLGTHGDGAGLIEAGGVAGSLMGIRYLQRDSLWRWALLGTYALLSGMSLTALLSVHLTWDPSGALLLSALSATVFVFLGFSASALLAPRRSMLYVGGLAGSMVGLLLWSALANLFLRSPALMSAELYLGLIAFSGFVVFDTQHIVERASAGWHDVPGHAVDLFMDLFALFVRLAIIFLKKDQERNQRKRRDSDDERGGRRGGRRVVF</sequence>
<feature type="region of interest" description="Disordered" evidence="7">
    <location>
        <begin position="230"/>
        <end position="251"/>
    </location>
</feature>
<feature type="compositionally biased region" description="Basic and acidic residues" evidence="7">
    <location>
        <begin position="230"/>
        <end position="242"/>
    </location>
</feature>
<keyword evidence="4 6" id="KW-1133">Transmembrane helix</keyword>
<evidence type="ECO:0000313" key="8">
    <source>
        <dbReference type="EMBL" id="ORY99335.1"/>
    </source>
</evidence>
<dbReference type="Proteomes" id="UP000242180">
    <property type="component" value="Unassembled WGS sequence"/>
</dbReference>
<dbReference type="Pfam" id="PF01027">
    <property type="entry name" value="Bax1-I"/>
    <property type="match status" value="1"/>
</dbReference>
<dbReference type="PANTHER" id="PTHR23291:SF32">
    <property type="entry name" value="BAX INHIBITOR 1"/>
    <property type="match status" value="1"/>
</dbReference>
<comment type="caution">
    <text evidence="8">The sequence shown here is derived from an EMBL/GenBank/DDBJ whole genome shotgun (WGS) entry which is preliminary data.</text>
</comment>
<evidence type="ECO:0000256" key="7">
    <source>
        <dbReference type="SAM" id="MobiDB-lite"/>
    </source>
</evidence>
<gene>
    <name evidence="8" type="ORF">BCR43DRAFT_489110</name>
</gene>
<dbReference type="AlphaFoldDB" id="A0A1X2HJQ1"/>
<comment type="subcellular location">
    <subcellularLocation>
        <location evidence="1">Membrane</location>
        <topology evidence="1">Multi-pass membrane protein</topology>
    </subcellularLocation>
</comment>
<name>A0A1X2HJQ1_SYNRA</name>
<dbReference type="OrthoDB" id="1277691at2759"/>
<accession>A0A1X2HJQ1</accession>
<feature type="transmembrane region" description="Helical" evidence="6">
    <location>
        <begin position="109"/>
        <end position="131"/>
    </location>
</feature>
<reference evidence="8 9" key="1">
    <citation type="submission" date="2016-07" db="EMBL/GenBank/DDBJ databases">
        <title>Pervasive Adenine N6-methylation of Active Genes in Fungi.</title>
        <authorList>
            <consortium name="DOE Joint Genome Institute"/>
            <person name="Mondo S.J."/>
            <person name="Dannebaum R.O."/>
            <person name="Kuo R.C."/>
            <person name="Labutti K."/>
            <person name="Haridas S."/>
            <person name="Kuo A."/>
            <person name="Salamov A."/>
            <person name="Ahrendt S.R."/>
            <person name="Lipzen A."/>
            <person name="Sullivan W."/>
            <person name="Andreopoulos W.B."/>
            <person name="Clum A."/>
            <person name="Lindquist E."/>
            <person name="Daum C."/>
            <person name="Ramamoorthy G.K."/>
            <person name="Gryganskyi A."/>
            <person name="Culley D."/>
            <person name="Magnuson J.K."/>
            <person name="James T.Y."/>
            <person name="O'Malley M.A."/>
            <person name="Stajich J.E."/>
            <person name="Spatafora J.W."/>
            <person name="Visel A."/>
            <person name="Grigoriev I.V."/>
        </authorList>
    </citation>
    <scope>NUCLEOTIDE SEQUENCE [LARGE SCALE GENOMIC DNA]</scope>
    <source>
        <strain evidence="8 9">NRRL 2496</strain>
    </source>
</reference>
<dbReference type="InterPro" id="IPR006214">
    <property type="entry name" value="Bax_inhibitor_1-related"/>
</dbReference>
<evidence type="ECO:0000256" key="5">
    <source>
        <dbReference type="ARBA" id="ARBA00023136"/>
    </source>
</evidence>
<feature type="transmembrane region" description="Helical" evidence="6">
    <location>
        <begin position="170"/>
        <end position="189"/>
    </location>
</feature>
<keyword evidence="5 6" id="KW-0472">Membrane</keyword>
<comment type="similarity">
    <text evidence="2 6">Belongs to the BI1 family.</text>
</comment>
<dbReference type="STRING" id="13706.A0A1X2HJQ1"/>
<proteinExistence type="inferred from homology"/>
<dbReference type="EMBL" id="MCGN01000003">
    <property type="protein sequence ID" value="ORY99335.1"/>
    <property type="molecule type" value="Genomic_DNA"/>
</dbReference>
<protein>
    <submittedName>
        <fullName evidence="8">Inhibitor of apoptosis-promoting Bax1-domain-containing protein</fullName>
    </submittedName>
</protein>
<dbReference type="PANTHER" id="PTHR23291">
    <property type="entry name" value="BAX INHIBITOR-RELATED"/>
    <property type="match status" value="1"/>
</dbReference>
<feature type="transmembrane region" description="Helical" evidence="6">
    <location>
        <begin position="76"/>
        <end position="97"/>
    </location>
</feature>
<keyword evidence="3 6" id="KW-0812">Transmembrane</keyword>
<evidence type="ECO:0000256" key="3">
    <source>
        <dbReference type="ARBA" id="ARBA00022692"/>
    </source>
</evidence>
<dbReference type="GO" id="GO:0016020">
    <property type="term" value="C:membrane"/>
    <property type="evidence" value="ECO:0007669"/>
    <property type="project" value="UniProtKB-SubCell"/>
</dbReference>
<organism evidence="8 9">
    <name type="scientific">Syncephalastrum racemosum</name>
    <name type="common">Filamentous fungus</name>
    <dbReference type="NCBI Taxonomy" id="13706"/>
    <lineage>
        <taxon>Eukaryota</taxon>
        <taxon>Fungi</taxon>
        <taxon>Fungi incertae sedis</taxon>
        <taxon>Mucoromycota</taxon>
        <taxon>Mucoromycotina</taxon>
        <taxon>Mucoromycetes</taxon>
        <taxon>Mucorales</taxon>
        <taxon>Syncephalastraceae</taxon>
        <taxon>Syncephalastrum</taxon>
    </lineage>
</organism>
<evidence type="ECO:0000256" key="2">
    <source>
        <dbReference type="ARBA" id="ARBA00010350"/>
    </source>
</evidence>
<evidence type="ECO:0000256" key="4">
    <source>
        <dbReference type="ARBA" id="ARBA00022989"/>
    </source>
</evidence>
<feature type="transmembrane region" description="Helical" evidence="6">
    <location>
        <begin position="28"/>
        <end position="47"/>
    </location>
</feature>
<evidence type="ECO:0000313" key="9">
    <source>
        <dbReference type="Proteomes" id="UP000242180"/>
    </source>
</evidence>